<organism evidence="7 8">
    <name type="scientific">Pseudoalteromonas ulvae</name>
    <dbReference type="NCBI Taxonomy" id="107327"/>
    <lineage>
        <taxon>Bacteria</taxon>
        <taxon>Pseudomonadati</taxon>
        <taxon>Pseudomonadota</taxon>
        <taxon>Gammaproteobacteria</taxon>
        <taxon>Alteromonadales</taxon>
        <taxon>Pseudoalteromonadaceae</taxon>
        <taxon>Pseudoalteromonas</taxon>
    </lineage>
</organism>
<dbReference type="GO" id="GO:0000270">
    <property type="term" value="P:peptidoglycan metabolic process"/>
    <property type="evidence" value="ECO:0007669"/>
    <property type="project" value="UniProtKB-UniRule"/>
</dbReference>
<keyword evidence="4" id="KW-0472">Membrane</keyword>
<dbReference type="Pfam" id="PF03330">
    <property type="entry name" value="DPBB_1"/>
    <property type="match status" value="1"/>
</dbReference>
<dbReference type="AlphaFoldDB" id="A0A244CV64"/>
<dbReference type="SUPFAM" id="SSF110997">
    <property type="entry name" value="Sporulation related repeat"/>
    <property type="match status" value="1"/>
</dbReference>
<keyword evidence="4" id="KW-0449">Lipoprotein</keyword>
<dbReference type="CDD" id="cd22268">
    <property type="entry name" value="DPBB_RlpA-like"/>
    <property type="match status" value="1"/>
</dbReference>
<comment type="caution">
    <text evidence="7">The sequence shown here is derived from an EMBL/GenBank/DDBJ whole genome shotgun (WGS) entry which is preliminary data.</text>
</comment>
<dbReference type="EC" id="4.2.2.-" evidence="4"/>
<keyword evidence="1" id="KW-0732">Signal</keyword>
<feature type="domain" description="SPOR" evidence="6">
    <location>
        <begin position="173"/>
        <end position="249"/>
    </location>
</feature>
<dbReference type="InterPro" id="IPR009009">
    <property type="entry name" value="RlpA-like_DPBB"/>
</dbReference>
<gene>
    <name evidence="4" type="primary">rlpA</name>
    <name evidence="7" type="ORF">B1199_04455</name>
</gene>
<dbReference type="InterPro" id="IPR007730">
    <property type="entry name" value="SPOR-like_dom"/>
</dbReference>
<dbReference type="SUPFAM" id="SSF50685">
    <property type="entry name" value="Barwin-like endoglucanases"/>
    <property type="match status" value="1"/>
</dbReference>
<proteinExistence type="inferred from homology"/>
<dbReference type="PANTHER" id="PTHR34183">
    <property type="entry name" value="ENDOLYTIC PEPTIDOGLYCAN TRANSGLYCOSYLASE RLPA"/>
    <property type="match status" value="1"/>
</dbReference>
<keyword evidence="4" id="KW-1003">Cell membrane</keyword>
<keyword evidence="2 4" id="KW-0456">Lyase</keyword>
<dbReference type="Gene3D" id="3.30.70.1070">
    <property type="entry name" value="Sporulation related repeat"/>
    <property type="match status" value="1"/>
</dbReference>
<dbReference type="Gene3D" id="2.40.40.10">
    <property type="entry name" value="RlpA-like domain"/>
    <property type="match status" value="1"/>
</dbReference>
<evidence type="ECO:0000256" key="2">
    <source>
        <dbReference type="ARBA" id="ARBA00023239"/>
    </source>
</evidence>
<dbReference type="InterPro" id="IPR012997">
    <property type="entry name" value="RplA"/>
</dbReference>
<keyword evidence="4" id="KW-0564">Palmitate</keyword>
<dbReference type="InterPro" id="IPR034718">
    <property type="entry name" value="RlpA"/>
</dbReference>
<sequence>MKRWLLFLTFFAVLLLSGCSSSRYDMRHDAAPLRKPTQLEQQDATVVATKKSIAASRPYTIAGKRYKPMLDETGYQQEGVASWYGRKFHGHKTSNGEVYDMFAMTAAHKTLPLPSFVKVTNLDNGKSAIVRVNDRGPFHDDRIIDLSYAAAYKLDYYRSGTAQVKLEAITLDDQPHPYIYIQVVAASKTDTMTVLAEQMREKYQVENIINHRDGIFRLKIGPMKNLTQAKSTLATIQRDGHKEAFLLYSEQLL</sequence>
<dbReference type="OrthoDB" id="9779128at2"/>
<dbReference type="InterPro" id="IPR036908">
    <property type="entry name" value="RlpA-like_sf"/>
</dbReference>
<evidence type="ECO:0000313" key="7">
    <source>
        <dbReference type="EMBL" id="OUL59523.1"/>
    </source>
</evidence>
<evidence type="ECO:0000256" key="1">
    <source>
        <dbReference type="ARBA" id="ARBA00022729"/>
    </source>
</evidence>
<evidence type="ECO:0000313" key="8">
    <source>
        <dbReference type="Proteomes" id="UP000194841"/>
    </source>
</evidence>
<evidence type="ECO:0000259" key="6">
    <source>
        <dbReference type="PROSITE" id="PS51724"/>
    </source>
</evidence>
<dbReference type="NCBIfam" id="TIGR00413">
    <property type="entry name" value="rlpA"/>
    <property type="match status" value="1"/>
</dbReference>
<protein>
    <recommendedName>
        <fullName evidence="4">Endolytic peptidoglycan transglycosylase RlpA</fullName>
        <ecNumber evidence="4">4.2.2.-</ecNumber>
    </recommendedName>
</protein>
<comment type="similarity">
    <text evidence="4 5">Belongs to the RlpA family.</text>
</comment>
<dbReference type="PROSITE" id="PS51724">
    <property type="entry name" value="SPOR"/>
    <property type="match status" value="1"/>
</dbReference>
<dbReference type="InterPro" id="IPR036680">
    <property type="entry name" value="SPOR-like_sf"/>
</dbReference>
<comment type="function">
    <text evidence="4">Lytic transglycosylase with a strong preference for naked glycan strands that lack stem peptides.</text>
</comment>
<accession>A0A244CV64</accession>
<dbReference type="EMBL" id="MWPV01000001">
    <property type="protein sequence ID" value="OUL59523.1"/>
    <property type="molecule type" value="Genomic_DNA"/>
</dbReference>
<evidence type="ECO:0000256" key="3">
    <source>
        <dbReference type="ARBA" id="ARBA00023316"/>
    </source>
</evidence>
<dbReference type="Proteomes" id="UP000194841">
    <property type="component" value="Unassembled WGS sequence"/>
</dbReference>
<dbReference type="GO" id="GO:0005886">
    <property type="term" value="C:plasma membrane"/>
    <property type="evidence" value="ECO:0007669"/>
    <property type="project" value="UniProtKB-SubCell"/>
</dbReference>
<dbReference type="PANTHER" id="PTHR34183:SF1">
    <property type="entry name" value="ENDOLYTIC PEPTIDOGLYCAN TRANSGLYCOSYLASE RLPA"/>
    <property type="match status" value="1"/>
</dbReference>
<evidence type="ECO:0000256" key="4">
    <source>
        <dbReference type="HAMAP-Rule" id="MF_02071"/>
    </source>
</evidence>
<dbReference type="PROSITE" id="PS51257">
    <property type="entry name" value="PROKAR_LIPOPROTEIN"/>
    <property type="match status" value="1"/>
</dbReference>
<comment type="subcellular location">
    <subcellularLocation>
        <location evidence="4">Cell membrane</location>
        <topology evidence="4">Lipid-anchor</topology>
    </subcellularLocation>
</comment>
<reference evidence="7 8" key="1">
    <citation type="submission" date="2017-02" db="EMBL/GenBank/DDBJ databases">
        <title>Pseudoalteromonas ulvae TC14 Genome.</title>
        <authorList>
            <person name="Molmeret M."/>
        </authorList>
    </citation>
    <scope>NUCLEOTIDE SEQUENCE [LARGE SCALE GENOMIC DNA]</scope>
    <source>
        <strain evidence="7">TC14</strain>
    </source>
</reference>
<dbReference type="GO" id="GO:0042834">
    <property type="term" value="F:peptidoglycan binding"/>
    <property type="evidence" value="ECO:0007669"/>
    <property type="project" value="InterPro"/>
</dbReference>
<evidence type="ECO:0000256" key="5">
    <source>
        <dbReference type="RuleBase" id="RU003495"/>
    </source>
</evidence>
<name>A0A244CV64_PSEDV</name>
<dbReference type="FunFam" id="2.40.40.10:FF:000003">
    <property type="entry name" value="Endolytic peptidoglycan transglycosylase RlpA"/>
    <property type="match status" value="1"/>
</dbReference>
<dbReference type="RefSeq" id="WP_086742913.1">
    <property type="nucleotide sequence ID" value="NZ_MWPV01000001.1"/>
</dbReference>
<dbReference type="HAMAP" id="MF_02071">
    <property type="entry name" value="RlpA"/>
    <property type="match status" value="1"/>
</dbReference>
<dbReference type="GO" id="GO:0008932">
    <property type="term" value="F:lytic endotransglycosylase activity"/>
    <property type="evidence" value="ECO:0007669"/>
    <property type="project" value="UniProtKB-UniRule"/>
</dbReference>
<keyword evidence="8" id="KW-1185">Reference proteome</keyword>
<keyword evidence="3 4" id="KW-0961">Cell wall biogenesis/degradation</keyword>
<dbReference type="GO" id="GO:0071555">
    <property type="term" value="P:cell wall organization"/>
    <property type="evidence" value="ECO:0007669"/>
    <property type="project" value="UniProtKB-KW"/>
</dbReference>